<protein>
    <submittedName>
        <fullName evidence="2">U1 small nuclear ribonucleoprotein 70 kDa</fullName>
    </submittedName>
</protein>
<dbReference type="Proteomes" id="UP000887576">
    <property type="component" value="Unplaced"/>
</dbReference>
<organism evidence="1 2">
    <name type="scientific">Panagrolaimus sp. JU765</name>
    <dbReference type="NCBI Taxonomy" id="591449"/>
    <lineage>
        <taxon>Eukaryota</taxon>
        <taxon>Metazoa</taxon>
        <taxon>Ecdysozoa</taxon>
        <taxon>Nematoda</taxon>
        <taxon>Chromadorea</taxon>
        <taxon>Rhabditida</taxon>
        <taxon>Tylenchina</taxon>
        <taxon>Panagrolaimomorpha</taxon>
        <taxon>Panagrolaimoidea</taxon>
        <taxon>Panagrolaimidae</taxon>
        <taxon>Panagrolaimus</taxon>
    </lineage>
</organism>
<name>A0AC34R8Y4_9BILA</name>
<dbReference type="WBParaSite" id="JU765_v2.g4594.t1">
    <property type="protein sequence ID" value="JU765_v2.g4594.t1"/>
    <property type="gene ID" value="JU765_v2.g4594"/>
</dbReference>
<proteinExistence type="predicted"/>
<sequence>MTQYLPDNLLSLFAARPPLPYLQPVDELSINKKRAPIQGMSRFLREFETEQKPPPEKIHIETREEKRARRRKEKEELLAYKLEQQIALWNPADNENATSDPYRTLFVARLSYDTTESRLRREFEQYGKITKIIMPQDKDGKPKGYAFIEFSHKSEMSAAYKRADGVKVDGRRLVVDYERGRTNKSWLPRRLGGGKGDTRKAREPRRDSREPDDYSSNRSRDYREDRSRDRDRYDDKHKHRSRDRDDRHSDRNGRSSDRHDDRSRDRRRRDY</sequence>
<accession>A0AC34R8Y4</accession>
<evidence type="ECO:0000313" key="1">
    <source>
        <dbReference type="Proteomes" id="UP000887576"/>
    </source>
</evidence>
<evidence type="ECO:0000313" key="2">
    <source>
        <dbReference type="WBParaSite" id="JU765_v2.g4594.t1"/>
    </source>
</evidence>
<reference evidence="2" key="1">
    <citation type="submission" date="2022-11" db="UniProtKB">
        <authorList>
            <consortium name="WormBaseParasite"/>
        </authorList>
    </citation>
    <scope>IDENTIFICATION</scope>
</reference>